<protein>
    <submittedName>
        <fullName evidence="1">Uncharacterized protein</fullName>
    </submittedName>
</protein>
<sequence length="337" mass="37044">MTSAVFRIFNPKGPKEDATGKRRAQLRRAQKSYRDRKEIYTKSLEVELAQTRAREADLSRECEHLRNTIQELSHLMSHHGISTPAGLVSESPKEAHLWSRASTAVSPHSVADETGASPSNNEHNAAPEPRTDNPLGQVTTLSAKVDDGTTAVMVPPFEIITSRELLNNQFTATTETLRFQANGATRVCELDAVAVGMEFVLTIERPCLDHLHGDPEKPEKPNGHALTASAQLYAVAPDFTGVTNYQRWASQEAAPIELLSRLLSLSSNLCADDELTPAQAWNHVRGQPQFGGLDIRKCQALANKLREAVKCHGFGAVIDRKTFDSLVFDALILGQDF</sequence>
<proteinExistence type="predicted"/>
<evidence type="ECO:0000313" key="2">
    <source>
        <dbReference type="Proteomes" id="UP000805649"/>
    </source>
</evidence>
<organism evidence="1 2">
    <name type="scientific">Colletotrichum truncatum</name>
    <name type="common">Anthracnose fungus</name>
    <name type="synonym">Colletotrichum capsici</name>
    <dbReference type="NCBI Taxonomy" id="5467"/>
    <lineage>
        <taxon>Eukaryota</taxon>
        <taxon>Fungi</taxon>
        <taxon>Dikarya</taxon>
        <taxon>Ascomycota</taxon>
        <taxon>Pezizomycotina</taxon>
        <taxon>Sordariomycetes</taxon>
        <taxon>Hypocreomycetidae</taxon>
        <taxon>Glomerellales</taxon>
        <taxon>Glomerellaceae</taxon>
        <taxon>Colletotrichum</taxon>
        <taxon>Colletotrichum truncatum species complex</taxon>
    </lineage>
</organism>
<reference evidence="1 2" key="1">
    <citation type="journal article" date="2020" name="Phytopathology">
        <title>Genome Sequence Resources of Colletotrichum truncatum, C. plurivorum, C. musicola, and C. sojae: Four Species Pathogenic to Soybean (Glycine max).</title>
        <authorList>
            <person name="Rogerio F."/>
            <person name="Boufleur T.R."/>
            <person name="Ciampi-Guillardi M."/>
            <person name="Sukno S.A."/>
            <person name="Thon M.R."/>
            <person name="Massola Junior N.S."/>
            <person name="Baroncelli R."/>
        </authorList>
    </citation>
    <scope>NUCLEOTIDE SEQUENCE [LARGE SCALE GENOMIC DNA]</scope>
    <source>
        <strain evidence="1 2">CMES1059</strain>
    </source>
</reference>
<name>A0ACC3YLA1_COLTU</name>
<gene>
    <name evidence="1" type="ORF">CTRU02_213449</name>
</gene>
<comment type="caution">
    <text evidence="1">The sequence shown here is derived from an EMBL/GenBank/DDBJ whole genome shotgun (WGS) entry which is preliminary data.</text>
</comment>
<dbReference type="Proteomes" id="UP000805649">
    <property type="component" value="Unassembled WGS sequence"/>
</dbReference>
<dbReference type="EMBL" id="VUJX02000009">
    <property type="protein sequence ID" value="KAL0932496.1"/>
    <property type="molecule type" value="Genomic_DNA"/>
</dbReference>
<keyword evidence="2" id="KW-1185">Reference proteome</keyword>
<evidence type="ECO:0000313" key="1">
    <source>
        <dbReference type="EMBL" id="KAL0932496.1"/>
    </source>
</evidence>
<accession>A0ACC3YLA1</accession>